<accession>A0AAV6UA43</accession>
<feature type="region of interest" description="Disordered" evidence="1">
    <location>
        <begin position="1"/>
        <end position="50"/>
    </location>
</feature>
<reference evidence="2 3" key="1">
    <citation type="journal article" date="2022" name="Nat. Ecol. Evol.">
        <title>A masculinizing supergene underlies an exaggerated male reproductive morph in a spider.</title>
        <authorList>
            <person name="Hendrickx F."/>
            <person name="De Corte Z."/>
            <person name="Sonet G."/>
            <person name="Van Belleghem S.M."/>
            <person name="Kostlbacher S."/>
            <person name="Vangestel C."/>
        </authorList>
    </citation>
    <scope>NUCLEOTIDE SEQUENCE [LARGE SCALE GENOMIC DNA]</scope>
    <source>
        <strain evidence="2">W744_W776</strain>
    </source>
</reference>
<evidence type="ECO:0000313" key="3">
    <source>
        <dbReference type="Proteomes" id="UP000827092"/>
    </source>
</evidence>
<proteinExistence type="predicted"/>
<dbReference type="AlphaFoldDB" id="A0AAV6UA43"/>
<comment type="caution">
    <text evidence="2">The sequence shown here is derived from an EMBL/GenBank/DDBJ whole genome shotgun (WGS) entry which is preliminary data.</text>
</comment>
<sequence length="73" mass="8530">MATAQSGPQRPERHRSRGRSFNRRGNSKSPARKRNQNTDYQDDSEPNGLRWFHATFGSQARNYRPNCTYSENE</sequence>
<feature type="compositionally biased region" description="Basic residues" evidence="1">
    <location>
        <begin position="12"/>
        <end position="35"/>
    </location>
</feature>
<organism evidence="2 3">
    <name type="scientific">Oedothorax gibbosus</name>
    <dbReference type="NCBI Taxonomy" id="931172"/>
    <lineage>
        <taxon>Eukaryota</taxon>
        <taxon>Metazoa</taxon>
        <taxon>Ecdysozoa</taxon>
        <taxon>Arthropoda</taxon>
        <taxon>Chelicerata</taxon>
        <taxon>Arachnida</taxon>
        <taxon>Araneae</taxon>
        <taxon>Araneomorphae</taxon>
        <taxon>Entelegynae</taxon>
        <taxon>Araneoidea</taxon>
        <taxon>Linyphiidae</taxon>
        <taxon>Erigoninae</taxon>
        <taxon>Oedothorax</taxon>
    </lineage>
</organism>
<keyword evidence="3" id="KW-1185">Reference proteome</keyword>
<evidence type="ECO:0000256" key="1">
    <source>
        <dbReference type="SAM" id="MobiDB-lite"/>
    </source>
</evidence>
<gene>
    <name evidence="2" type="ORF">JTE90_002904</name>
</gene>
<name>A0AAV6UA43_9ARAC</name>
<dbReference type="EMBL" id="JAFNEN010000527">
    <property type="protein sequence ID" value="KAG8181222.1"/>
    <property type="molecule type" value="Genomic_DNA"/>
</dbReference>
<dbReference type="Proteomes" id="UP000827092">
    <property type="component" value="Unassembled WGS sequence"/>
</dbReference>
<evidence type="ECO:0000313" key="2">
    <source>
        <dbReference type="EMBL" id="KAG8181222.1"/>
    </source>
</evidence>
<protein>
    <submittedName>
        <fullName evidence="2">Uncharacterized protein</fullName>
    </submittedName>
</protein>